<reference evidence="1" key="1">
    <citation type="submission" date="2014-07" db="EMBL/GenBank/DDBJ databases">
        <title>Identification of a novel salt tolerance gene in wild soybean by whole-genome sequencing.</title>
        <authorList>
            <person name="Lam H.-M."/>
            <person name="Qi X."/>
            <person name="Li M.-W."/>
            <person name="Liu X."/>
            <person name="Xie M."/>
            <person name="Ni M."/>
            <person name="Xu X."/>
        </authorList>
    </citation>
    <scope>NUCLEOTIDE SEQUENCE [LARGE SCALE GENOMIC DNA]</scope>
    <source>
        <tissue evidence="1">Root</tissue>
    </source>
</reference>
<evidence type="ECO:0000313" key="1">
    <source>
        <dbReference type="EMBL" id="KHN46236.1"/>
    </source>
</evidence>
<gene>
    <name evidence="1" type="ORF">glysoja_034564</name>
</gene>
<protein>
    <submittedName>
        <fullName evidence="1">Uncharacterized protein</fullName>
    </submittedName>
</protein>
<proteinExistence type="predicted"/>
<dbReference type="AlphaFoldDB" id="A0A0B2SHS4"/>
<name>A0A0B2SHS4_GLYSO</name>
<dbReference type="EMBL" id="KN641448">
    <property type="protein sequence ID" value="KHN46236.1"/>
    <property type="molecule type" value="Genomic_DNA"/>
</dbReference>
<sequence length="86" mass="9322">MTSPSQQPLGKTILMALLGFPPGVPPLPHISKINVDGSFLPLQGVSSEIVLVIGWQVSMRMMALGMLLSLRLWVYVMASSCRGIWA</sequence>
<organism evidence="1">
    <name type="scientific">Glycine soja</name>
    <name type="common">Wild soybean</name>
    <dbReference type="NCBI Taxonomy" id="3848"/>
    <lineage>
        <taxon>Eukaryota</taxon>
        <taxon>Viridiplantae</taxon>
        <taxon>Streptophyta</taxon>
        <taxon>Embryophyta</taxon>
        <taxon>Tracheophyta</taxon>
        <taxon>Spermatophyta</taxon>
        <taxon>Magnoliopsida</taxon>
        <taxon>eudicotyledons</taxon>
        <taxon>Gunneridae</taxon>
        <taxon>Pentapetalae</taxon>
        <taxon>rosids</taxon>
        <taxon>fabids</taxon>
        <taxon>Fabales</taxon>
        <taxon>Fabaceae</taxon>
        <taxon>Papilionoideae</taxon>
        <taxon>50 kb inversion clade</taxon>
        <taxon>NPAAA clade</taxon>
        <taxon>indigoferoid/millettioid clade</taxon>
        <taxon>Phaseoleae</taxon>
        <taxon>Glycine</taxon>
        <taxon>Glycine subgen. Soja</taxon>
    </lineage>
</organism>
<dbReference type="Proteomes" id="UP000053555">
    <property type="component" value="Unassembled WGS sequence"/>
</dbReference>
<accession>A0A0B2SHS4</accession>